<feature type="domain" description="CBS" evidence="6">
    <location>
        <begin position="299"/>
        <end position="355"/>
    </location>
</feature>
<dbReference type="PROSITE" id="PS51371">
    <property type="entry name" value="CBS"/>
    <property type="match status" value="1"/>
</dbReference>
<keyword evidence="4 5" id="KW-0472">Membrane</keyword>
<keyword evidence="3" id="KW-0129">CBS domain</keyword>
<comment type="caution">
    <text evidence="8">The sequence shown here is derived from an EMBL/GenBank/DDBJ whole genome shotgun (WGS) entry which is preliminary data.</text>
</comment>
<keyword evidence="4 5" id="KW-1133">Transmembrane helix</keyword>
<keyword evidence="2" id="KW-1003">Cell membrane</keyword>
<dbReference type="InterPro" id="IPR051676">
    <property type="entry name" value="UPF0053_domain"/>
</dbReference>
<feature type="transmembrane region" description="Helical" evidence="5">
    <location>
        <begin position="6"/>
        <end position="27"/>
    </location>
</feature>
<sequence length="374" mass="38692">MSTTPALLVSLLLLVFNGFFVAAEFALVAAKRHRLETAAAEGSRGARAALAGTRRLSLMLAGAQLGITLCTLGLGALAKPTVAHLLEPVFTATGLPEDAAYAVAFVLAVALVGFLHVVVGEMTPKSWAISHPETSAQLLAIPFVGFTTMLRPVLTALNGLANAVLKLAKVTPQDELAQVHSAEQLRMLIETSKEHGTIPDAEHELLTAMLAVESTTVRDVMTPTARIVSVPTGADAREVELRSIEAGRSRLAVTAADGAIAGIVHVREAAKAVAAAVGTTAAGGTTAGGSAAGATAGRLMTSPLRLPAETSGLDAIAAMRRERNQVALVTEADEVIGLVALEDLLEQVIGQFDDETDPVIDAARRAGRTSRSRA</sequence>
<dbReference type="PROSITE" id="PS51846">
    <property type="entry name" value="CNNM"/>
    <property type="match status" value="1"/>
</dbReference>
<name>A0ABW4A3Y9_9ACTN</name>
<accession>A0ABW4A3Y9</accession>
<dbReference type="InterPro" id="IPR046342">
    <property type="entry name" value="CBS_dom_sf"/>
</dbReference>
<evidence type="ECO:0000256" key="5">
    <source>
        <dbReference type="SAM" id="Phobius"/>
    </source>
</evidence>
<dbReference type="EMBL" id="JBHTMK010000012">
    <property type="protein sequence ID" value="MFD1365454.1"/>
    <property type="molecule type" value="Genomic_DNA"/>
</dbReference>
<evidence type="ECO:0000313" key="9">
    <source>
        <dbReference type="Proteomes" id="UP001597183"/>
    </source>
</evidence>
<evidence type="ECO:0000256" key="4">
    <source>
        <dbReference type="PROSITE-ProRule" id="PRU01193"/>
    </source>
</evidence>
<dbReference type="InterPro" id="IPR002550">
    <property type="entry name" value="CNNM"/>
</dbReference>
<keyword evidence="9" id="KW-1185">Reference proteome</keyword>
<reference evidence="9" key="1">
    <citation type="journal article" date="2019" name="Int. J. Syst. Evol. Microbiol.">
        <title>The Global Catalogue of Microorganisms (GCM) 10K type strain sequencing project: providing services to taxonomists for standard genome sequencing and annotation.</title>
        <authorList>
            <consortium name="The Broad Institute Genomics Platform"/>
            <consortium name="The Broad Institute Genome Sequencing Center for Infectious Disease"/>
            <person name="Wu L."/>
            <person name="Ma J."/>
        </authorList>
    </citation>
    <scope>NUCLEOTIDE SEQUENCE [LARGE SCALE GENOMIC DNA]</scope>
    <source>
        <strain evidence="9">CCM 7526</strain>
    </source>
</reference>
<dbReference type="Pfam" id="PF00571">
    <property type="entry name" value="CBS"/>
    <property type="match status" value="2"/>
</dbReference>
<organism evidence="8 9">
    <name type="scientific">Actinoplanes sichuanensis</name>
    <dbReference type="NCBI Taxonomy" id="512349"/>
    <lineage>
        <taxon>Bacteria</taxon>
        <taxon>Bacillati</taxon>
        <taxon>Actinomycetota</taxon>
        <taxon>Actinomycetes</taxon>
        <taxon>Micromonosporales</taxon>
        <taxon>Micromonosporaceae</taxon>
        <taxon>Actinoplanes</taxon>
    </lineage>
</organism>
<feature type="transmembrane region" description="Helical" evidence="5">
    <location>
        <begin position="99"/>
        <end position="119"/>
    </location>
</feature>
<evidence type="ECO:0000256" key="2">
    <source>
        <dbReference type="ARBA" id="ARBA00022475"/>
    </source>
</evidence>
<dbReference type="Gene3D" id="3.10.580.10">
    <property type="entry name" value="CBS-domain"/>
    <property type="match status" value="1"/>
</dbReference>
<dbReference type="Proteomes" id="UP001597183">
    <property type="component" value="Unassembled WGS sequence"/>
</dbReference>
<dbReference type="SUPFAM" id="SSF54631">
    <property type="entry name" value="CBS-domain pair"/>
    <property type="match status" value="1"/>
</dbReference>
<evidence type="ECO:0000256" key="1">
    <source>
        <dbReference type="ARBA" id="ARBA00004651"/>
    </source>
</evidence>
<dbReference type="PANTHER" id="PTHR43099:SF5">
    <property type="entry name" value="HLYC_CORC FAMILY TRANSPORTER"/>
    <property type="match status" value="1"/>
</dbReference>
<dbReference type="PANTHER" id="PTHR43099">
    <property type="entry name" value="UPF0053 PROTEIN YRKA"/>
    <property type="match status" value="1"/>
</dbReference>
<dbReference type="InterPro" id="IPR000644">
    <property type="entry name" value="CBS_dom"/>
</dbReference>
<feature type="domain" description="CNNM transmembrane" evidence="7">
    <location>
        <begin position="1"/>
        <end position="202"/>
    </location>
</feature>
<evidence type="ECO:0000313" key="8">
    <source>
        <dbReference type="EMBL" id="MFD1365454.1"/>
    </source>
</evidence>
<evidence type="ECO:0000256" key="3">
    <source>
        <dbReference type="PROSITE-ProRule" id="PRU00703"/>
    </source>
</evidence>
<feature type="transmembrane region" description="Helical" evidence="5">
    <location>
        <begin position="56"/>
        <end position="79"/>
    </location>
</feature>
<dbReference type="RefSeq" id="WP_317793011.1">
    <property type="nucleotide sequence ID" value="NZ_AP028461.1"/>
</dbReference>
<protein>
    <submittedName>
        <fullName evidence="8">Hemolysin family protein</fullName>
    </submittedName>
</protein>
<dbReference type="Pfam" id="PF01595">
    <property type="entry name" value="CNNM"/>
    <property type="match status" value="1"/>
</dbReference>
<keyword evidence="4 5" id="KW-0812">Transmembrane</keyword>
<evidence type="ECO:0000259" key="6">
    <source>
        <dbReference type="PROSITE" id="PS51371"/>
    </source>
</evidence>
<proteinExistence type="predicted"/>
<comment type="subcellular location">
    <subcellularLocation>
        <location evidence="1">Cell membrane</location>
        <topology evidence="1">Multi-pass membrane protein</topology>
    </subcellularLocation>
</comment>
<gene>
    <name evidence="8" type="ORF">ACFQ5G_08895</name>
</gene>
<evidence type="ECO:0000259" key="7">
    <source>
        <dbReference type="PROSITE" id="PS51846"/>
    </source>
</evidence>